<dbReference type="GO" id="GO:0016192">
    <property type="term" value="P:vesicle-mediated transport"/>
    <property type="evidence" value="ECO:0007669"/>
    <property type="project" value="UniProtKB-ARBA"/>
</dbReference>
<keyword evidence="6 8" id="KW-0472">Membrane</keyword>
<feature type="transmembrane region" description="Helical" evidence="8">
    <location>
        <begin position="458"/>
        <end position="476"/>
    </location>
</feature>
<dbReference type="Pfam" id="PF08590">
    <property type="entry name" value="DUF1771"/>
    <property type="match status" value="1"/>
</dbReference>
<dbReference type="SUPFAM" id="SSF160443">
    <property type="entry name" value="SMR domain-like"/>
    <property type="match status" value="1"/>
</dbReference>
<feature type="transmembrane region" description="Helical" evidence="8">
    <location>
        <begin position="537"/>
        <end position="557"/>
    </location>
</feature>
<comment type="similarity">
    <text evidence="3">Belongs to the PRA1 family.</text>
</comment>
<dbReference type="SMART" id="SM01162">
    <property type="entry name" value="DUF1771"/>
    <property type="match status" value="1"/>
</dbReference>
<comment type="function">
    <text evidence="1">May be involved in both secretory and endocytic intracellular trafficking in the endosomal/prevacuolar compartments.</text>
</comment>
<dbReference type="Gene3D" id="3.30.1370.110">
    <property type="match status" value="1"/>
</dbReference>
<organism evidence="10 11">
    <name type="scientific">Vigna radiata var. radiata</name>
    <name type="common">Mung bean</name>
    <name type="synonym">Phaseolus aureus</name>
    <dbReference type="NCBI Taxonomy" id="3916"/>
    <lineage>
        <taxon>Eukaryota</taxon>
        <taxon>Viridiplantae</taxon>
        <taxon>Streptophyta</taxon>
        <taxon>Embryophyta</taxon>
        <taxon>Tracheophyta</taxon>
        <taxon>Spermatophyta</taxon>
        <taxon>Magnoliopsida</taxon>
        <taxon>eudicotyledons</taxon>
        <taxon>Gunneridae</taxon>
        <taxon>Pentapetalae</taxon>
        <taxon>rosids</taxon>
        <taxon>fabids</taxon>
        <taxon>Fabales</taxon>
        <taxon>Fabaceae</taxon>
        <taxon>Papilionoideae</taxon>
        <taxon>50 kb inversion clade</taxon>
        <taxon>NPAAA clade</taxon>
        <taxon>indigoferoid/millettioid clade</taxon>
        <taxon>Phaseoleae</taxon>
        <taxon>Vigna</taxon>
    </lineage>
</organism>
<feature type="compositionally biased region" description="Low complexity" evidence="7">
    <location>
        <begin position="404"/>
        <end position="415"/>
    </location>
</feature>
<dbReference type="RefSeq" id="XP_022635675.1">
    <property type="nucleotide sequence ID" value="XM_022779954.1"/>
</dbReference>
<dbReference type="PROSITE" id="PS50828">
    <property type="entry name" value="SMR"/>
    <property type="match status" value="1"/>
</dbReference>
<reference evidence="11" key="2">
    <citation type="submission" date="2025-08" db="UniProtKB">
        <authorList>
            <consortium name="RefSeq"/>
        </authorList>
    </citation>
    <scope>IDENTIFICATION</scope>
    <source>
        <tissue evidence="11">Leaf</tissue>
    </source>
</reference>
<keyword evidence="4 8" id="KW-0812">Transmembrane</keyword>
<proteinExistence type="inferred from homology"/>
<dbReference type="InterPro" id="IPR013899">
    <property type="entry name" value="DUF1771"/>
</dbReference>
<dbReference type="InterPro" id="IPR004895">
    <property type="entry name" value="Prenylated_rab_accept_PRA1"/>
</dbReference>
<accession>A0A3Q0EVB3</accession>
<sequence>MSWAKGQSAGWTAFDLKQRKNINFESEVDKDHFPAIGTSESTVKKNHLPAKPFSSVLLPTKHFPPLKEGLNNKKAVLGSDSDEKYCEGPAQEDVNLAIKKLREQNLWAEHSLIEDILAAVNNNVDKASALLETMASAVNFEDYKVSSAVITTTDDTPYKNKTNESLTLGKVKDDIPFDNHQDNDKVLENRNVSPIQNLLNSVPVEPEWEDDDIYISNRKDALKTMRSASRHSRAASFAFLRGDHLSAQHHSMKARVEWHTAEELNSDAARKILSIRNNENDIWRLDLHGLHATEAIQALQEHLYKIESQGFLKSSSNGVKQNGLGQSTLINSAKLDIQAPLRLRPLALHVITGVGNHSRGQASLPTAVRSFLNENRRGISIEPFCDPPNCTSNLMENFGATQRTPSTTTTPSSSTLDTYESKGHHEKLYTDFKIYWPFNMPLTSEAAALRVIRNLENLGLYYTLFVWIILFIVLIPHRKISLILLVIMTYVTVLYCLLLRAYPKSVFLHRSIDKRFVLALLVFAAIVQLILTEAGIHLAVTLACAVPLVLVHAVLWVSHHAFEIEDDSCTREFASVASHNRCTCGAKGIENV</sequence>
<evidence type="ECO:0000256" key="3">
    <source>
        <dbReference type="ARBA" id="ARBA00006483"/>
    </source>
</evidence>
<dbReference type="OrthoDB" id="3231855at2759"/>
<evidence type="ECO:0000256" key="5">
    <source>
        <dbReference type="ARBA" id="ARBA00022989"/>
    </source>
</evidence>
<evidence type="ECO:0000313" key="10">
    <source>
        <dbReference type="Proteomes" id="UP000087766"/>
    </source>
</evidence>
<dbReference type="Proteomes" id="UP000087766">
    <property type="component" value="Chromosome 4"/>
</dbReference>
<dbReference type="PANTHER" id="PTHR47812:SF2">
    <property type="entry name" value="SMR (SMALL MUTS RELATED) DOMAIN-CONTAINING PROTEIN"/>
    <property type="match status" value="1"/>
</dbReference>
<evidence type="ECO:0000256" key="6">
    <source>
        <dbReference type="ARBA" id="ARBA00023136"/>
    </source>
</evidence>
<keyword evidence="10" id="KW-1185">Reference proteome</keyword>
<dbReference type="AlphaFoldDB" id="A0A3Q0EVB3"/>
<dbReference type="STRING" id="3916.A0A3Q0EVB3"/>
<evidence type="ECO:0000256" key="2">
    <source>
        <dbReference type="ARBA" id="ARBA00004127"/>
    </source>
</evidence>
<dbReference type="Pfam" id="PF03208">
    <property type="entry name" value="PRA1"/>
    <property type="match status" value="1"/>
</dbReference>
<evidence type="ECO:0000256" key="7">
    <source>
        <dbReference type="SAM" id="MobiDB-lite"/>
    </source>
</evidence>
<dbReference type="GO" id="GO:0005783">
    <property type="term" value="C:endoplasmic reticulum"/>
    <property type="evidence" value="ECO:0007669"/>
    <property type="project" value="UniProtKB-ARBA"/>
</dbReference>
<feature type="region of interest" description="Disordered" evidence="7">
    <location>
        <begin position="400"/>
        <end position="419"/>
    </location>
</feature>
<feature type="domain" description="Smr" evidence="9">
    <location>
        <begin position="285"/>
        <end position="396"/>
    </location>
</feature>
<reference evidence="10" key="1">
    <citation type="journal article" date="2014" name="Nat. Commun.">
        <title>Genome sequence of mungbean and insights into evolution within Vigna species.</title>
        <authorList>
            <person name="Kang Y.J."/>
            <person name="Kim S.K."/>
            <person name="Kim M.Y."/>
            <person name="Lestari P."/>
            <person name="Kim K.H."/>
            <person name="Ha B.K."/>
            <person name="Jun T.H."/>
            <person name="Hwang W.J."/>
            <person name="Lee T."/>
            <person name="Lee J."/>
            <person name="Shim S."/>
            <person name="Yoon M.Y."/>
            <person name="Jang Y.E."/>
            <person name="Han K.S."/>
            <person name="Taeprayoon P."/>
            <person name="Yoon N."/>
            <person name="Somta P."/>
            <person name="Tanya P."/>
            <person name="Kim K.S."/>
            <person name="Gwag J.G."/>
            <person name="Moon J.K."/>
            <person name="Lee Y.H."/>
            <person name="Park B.S."/>
            <person name="Bombarely A."/>
            <person name="Doyle J.J."/>
            <person name="Jackson S.A."/>
            <person name="Schafleitner R."/>
            <person name="Srinives P."/>
            <person name="Varshney R.K."/>
            <person name="Lee S.H."/>
        </authorList>
    </citation>
    <scope>NUCLEOTIDE SEQUENCE [LARGE SCALE GENOMIC DNA]</scope>
    <source>
        <strain evidence="10">cv. VC1973A</strain>
    </source>
</reference>
<keyword evidence="5 8" id="KW-1133">Transmembrane helix</keyword>
<evidence type="ECO:0000256" key="4">
    <source>
        <dbReference type="ARBA" id="ARBA00022692"/>
    </source>
</evidence>
<protein>
    <submittedName>
        <fullName evidence="11">Uncharacterized protein LOC106759622 isoform X1</fullName>
    </submittedName>
</protein>
<dbReference type="GeneID" id="106759622"/>
<dbReference type="InterPro" id="IPR036063">
    <property type="entry name" value="Smr_dom_sf"/>
</dbReference>
<name>A0A3Q0EVB3_VIGRR</name>
<dbReference type="PANTHER" id="PTHR47812">
    <property type="entry name" value="SMR (SMALL MUTS RELATED) DOMAIN-CONTAINING PROTEIN"/>
    <property type="match status" value="1"/>
</dbReference>
<evidence type="ECO:0000256" key="1">
    <source>
        <dbReference type="ARBA" id="ARBA00002501"/>
    </source>
</evidence>
<feature type="transmembrane region" description="Helical" evidence="8">
    <location>
        <begin position="515"/>
        <end position="531"/>
    </location>
</feature>
<evidence type="ECO:0000259" key="9">
    <source>
        <dbReference type="PROSITE" id="PS50828"/>
    </source>
</evidence>
<dbReference type="InterPro" id="IPR002625">
    <property type="entry name" value="Smr_dom"/>
</dbReference>
<feature type="transmembrane region" description="Helical" evidence="8">
    <location>
        <begin position="482"/>
        <end position="503"/>
    </location>
</feature>
<gene>
    <name evidence="11" type="primary">LOC106759622</name>
</gene>
<evidence type="ECO:0000313" key="11">
    <source>
        <dbReference type="RefSeq" id="XP_022635675.1"/>
    </source>
</evidence>
<comment type="subcellular location">
    <subcellularLocation>
        <location evidence="2">Endomembrane system</location>
        <topology evidence="2">Multi-pass membrane protein</topology>
    </subcellularLocation>
</comment>
<evidence type="ECO:0000256" key="8">
    <source>
        <dbReference type="SAM" id="Phobius"/>
    </source>
</evidence>